<evidence type="ECO:0000313" key="1">
    <source>
        <dbReference type="EMBL" id="KKN09351.1"/>
    </source>
</evidence>
<reference evidence="1" key="1">
    <citation type="journal article" date="2015" name="Nature">
        <title>Complex archaea that bridge the gap between prokaryotes and eukaryotes.</title>
        <authorList>
            <person name="Spang A."/>
            <person name="Saw J.H."/>
            <person name="Jorgensen S.L."/>
            <person name="Zaremba-Niedzwiedzka K."/>
            <person name="Martijn J."/>
            <person name="Lind A.E."/>
            <person name="van Eijk R."/>
            <person name="Schleper C."/>
            <person name="Guy L."/>
            <person name="Ettema T.J."/>
        </authorList>
    </citation>
    <scope>NUCLEOTIDE SEQUENCE</scope>
</reference>
<proteinExistence type="predicted"/>
<dbReference type="EMBL" id="LAZR01004357">
    <property type="protein sequence ID" value="KKN09351.1"/>
    <property type="molecule type" value="Genomic_DNA"/>
</dbReference>
<organism evidence="1">
    <name type="scientific">marine sediment metagenome</name>
    <dbReference type="NCBI Taxonomy" id="412755"/>
    <lineage>
        <taxon>unclassified sequences</taxon>
        <taxon>metagenomes</taxon>
        <taxon>ecological metagenomes</taxon>
    </lineage>
</organism>
<comment type="caution">
    <text evidence="1">The sequence shown here is derived from an EMBL/GenBank/DDBJ whole genome shotgun (WGS) entry which is preliminary data.</text>
</comment>
<name>A0A0F9Q823_9ZZZZ</name>
<dbReference type="AlphaFoldDB" id="A0A0F9Q823"/>
<accession>A0A0F9Q823</accession>
<sequence>MAKVRITEDGRNLMLNRMYLETPDSSAPAVFAIGTDTTEPTINDTALGTIIQGWSGSSDFKVFVSGYPILNTTKKEVTIRGFVSTTEANGSSIAETGNFNTDGTRVMDTRNTFTAVSKDSNKQIAFIWKHRII</sequence>
<protein>
    <submittedName>
        <fullName evidence="1">Uncharacterized protein</fullName>
    </submittedName>
</protein>
<gene>
    <name evidence="1" type="ORF">LCGC14_1047410</name>
</gene>